<dbReference type="AlphaFoldDB" id="A0A4P7AJF2"/>
<dbReference type="OrthoDB" id="387392at2"/>
<name>A0A4P7AJF2_9MOLU</name>
<keyword evidence="3" id="KW-1185">Reference proteome</keyword>
<protein>
    <submittedName>
        <fullName evidence="2">MOLPALP family lipoprotein</fullName>
    </submittedName>
</protein>
<evidence type="ECO:0000313" key="2">
    <source>
        <dbReference type="EMBL" id="QBQ07873.1"/>
    </source>
</evidence>
<organism evidence="2 3">
    <name type="scientific">Spiroplasma gladiatoris</name>
    <dbReference type="NCBI Taxonomy" id="2143"/>
    <lineage>
        <taxon>Bacteria</taxon>
        <taxon>Bacillati</taxon>
        <taxon>Mycoplasmatota</taxon>
        <taxon>Mollicutes</taxon>
        <taxon>Entomoplasmatales</taxon>
        <taxon>Spiroplasmataceae</taxon>
        <taxon>Spiroplasma</taxon>
    </lineage>
</organism>
<feature type="chain" id="PRO_5020797952" evidence="1">
    <location>
        <begin position="20"/>
        <end position="705"/>
    </location>
</feature>
<accession>A0A4P7AJF2</accession>
<evidence type="ECO:0000313" key="3">
    <source>
        <dbReference type="Proteomes" id="UP000294309"/>
    </source>
</evidence>
<reference evidence="2 3" key="1">
    <citation type="submission" date="2019-03" db="EMBL/GenBank/DDBJ databases">
        <title>Complete genome sequence of Spiroplasma gladiatoris TG-1 (DSM 22552).</title>
        <authorList>
            <person name="Lin Y.-C."/>
            <person name="Chou L."/>
            <person name="Kuo C.-H."/>
        </authorList>
    </citation>
    <scope>NUCLEOTIDE SEQUENCE [LARGE SCALE GENOMIC DNA]</scope>
    <source>
        <strain evidence="2 3">TG-1</strain>
    </source>
</reference>
<keyword evidence="2" id="KW-0449">Lipoprotein</keyword>
<feature type="signal peptide" evidence="1">
    <location>
        <begin position="1"/>
        <end position="19"/>
    </location>
</feature>
<dbReference type="NCBIfam" id="NF045726">
    <property type="entry name" value="XXplasma_LP"/>
    <property type="match status" value="1"/>
</dbReference>
<dbReference type="RefSeq" id="WP_134297653.1">
    <property type="nucleotide sequence ID" value="NZ_CP038013.1"/>
</dbReference>
<dbReference type="PROSITE" id="PS51257">
    <property type="entry name" value="PROKAR_LIPOPROTEIN"/>
    <property type="match status" value="1"/>
</dbReference>
<dbReference type="KEGG" id="sgq:SGLAD_v1c06740"/>
<proteinExistence type="predicted"/>
<evidence type="ECO:0000256" key="1">
    <source>
        <dbReference type="SAM" id="SignalP"/>
    </source>
</evidence>
<keyword evidence="1" id="KW-0732">Signal</keyword>
<dbReference type="Proteomes" id="UP000294309">
    <property type="component" value="Chromosome"/>
</dbReference>
<dbReference type="EMBL" id="CP038013">
    <property type="protein sequence ID" value="QBQ07873.1"/>
    <property type="molecule type" value="Genomic_DNA"/>
</dbReference>
<gene>
    <name evidence="2" type="ORF">SGLAD_v1c06740</name>
</gene>
<dbReference type="InterPro" id="IPR054816">
    <property type="entry name" value="Lipoprotein_mollicutes-type_CS"/>
</dbReference>
<sequence length="705" mass="78664">MKRLISLLGVVSIASSSMAVVVSCKNKADETTFNDPNKQQDISKLVSQYAKSLYLNQNEIDTTSDGLGKIHYSSSYMIENYVRNNTLTELGLKDFKDADVNEFSRYSDISNKYFNKDKSLVSDKLQVGDSVYKGEVITPEMNSTINSIGSLMGSIPGILNSLSNPASFASIIAALQGQIKNFISPELLKTLGTILSNDVLKDLEHAFSVDAYKDDQSQFLSYEDAMNASIIGLANSVDKIINKEESQEKLSAKNSADIDKNINEAASRIADNLSGLMDGSKKFSFDITTDASSIPDVLFFLRTLLVYLNSVSFEEYTEKTFTLNQINKKRIEKISNTSNSFDFEKIIKVLSVIVNDTDKKGSTALKNLLGLLLVTPKDENGKNPNFSSKYEGRKNGLINIVSKLAIKLAGSESIDTSLLKIYIDSFLRSFINYGYENDFLFTIVMGQIPNNSESLSGFLKDLVQNIVGNTTEGNSKNDWDTYFKTYGKWIDYLYDNKNEKLGLSIKKLLQNPLKDLANLPLFGSSTKESSNIFDDKKVFGMEFLTEKSLKDIVNSISDNLGDKKPVIKFDSFAEIFKRLYTNDTFKNATSDINNFMKVFGLEDNGTIKAGSVLEQLQVIIQENVDWINAVIKTLDTNLKQFKAKLSVAEDASIDVFKALKVDTELKETNDFVYTITDSKTNTVNKFEIKLTSEQSYLLISSIDKL</sequence>